<name>A0ABU2BXH9_9ACTN</name>
<dbReference type="EMBL" id="JAVDYG010000001">
    <property type="protein sequence ID" value="MDR7363110.1"/>
    <property type="molecule type" value="Genomic_DNA"/>
</dbReference>
<dbReference type="CDD" id="cd03674">
    <property type="entry name" value="NUDIX_Hydrolase"/>
    <property type="match status" value="1"/>
</dbReference>
<organism evidence="5 6">
    <name type="scientific">Nocardioides marmoribigeumensis</name>
    <dbReference type="NCBI Taxonomy" id="433649"/>
    <lineage>
        <taxon>Bacteria</taxon>
        <taxon>Bacillati</taxon>
        <taxon>Actinomycetota</taxon>
        <taxon>Actinomycetes</taxon>
        <taxon>Propionibacteriales</taxon>
        <taxon>Nocardioidaceae</taxon>
        <taxon>Nocardioides</taxon>
    </lineage>
</organism>
<dbReference type="InterPro" id="IPR000086">
    <property type="entry name" value="NUDIX_hydrolase_dom"/>
</dbReference>
<dbReference type="Proteomes" id="UP001183648">
    <property type="component" value="Unassembled WGS sequence"/>
</dbReference>
<dbReference type="RefSeq" id="WP_310303070.1">
    <property type="nucleotide sequence ID" value="NZ_BAAAPS010000010.1"/>
</dbReference>
<evidence type="ECO:0000313" key="5">
    <source>
        <dbReference type="EMBL" id="MDR7363110.1"/>
    </source>
</evidence>
<dbReference type="Gene3D" id="3.90.79.10">
    <property type="entry name" value="Nucleoside Triphosphate Pyrophosphohydrolase"/>
    <property type="match status" value="1"/>
</dbReference>
<protein>
    <submittedName>
        <fullName evidence="5">8-oxo-dGTP pyrophosphatase MutT (NUDIX family)</fullName>
    </submittedName>
</protein>
<evidence type="ECO:0000259" key="4">
    <source>
        <dbReference type="PROSITE" id="PS51462"/>
    </source>
</evidence>
<dbReference type="SUPFAM" id="SSF55811">
    <property type="entry name" value="Nudix"/>
    <property type="match status" value="1"/>
</dbReference>
<reference evidence="5 6" key="1">
    <citation type="submission" date="2023-07" db="EMBL/GenBank/DDBJ databases">
        <title>Sequencing the genomes of 1000 actinobacteria strains.</title>
        <authorList>
            <person name="Klenk H.-P."/>
        </authorList>
    </citation>
    <scope>NUCLEOTIDE SEQUENCE [LARGE SCALE GENOMIC DNA]</scope>
    <source>
        <strain evidence="5 6">DSM 19426</strain>
    </source>
</reference>
<feature type="compositionally biased region" description="Polar residues" evidence="3">
    <location>
        <begin position="177"/>
        <end position="187"/>
    </location>
</feature>
<keyword evidence="6" id="KW-1185">Reference proteome</keyword>
<dbReference type="PANTHER" id="PTHR43046:SF16">
    <property type="entry name" value="ADP-RIBOSE PYROPHOSPHATASE YJHB-RELATED"/>
    <property type="match status" value="1"/>
</dbReference>
<gene>
    <name evidence="5" type="ORF">J2S63_002663</name>
</gene>
<evidence type="ECO:0000256" key="2">
    <source>
        <dbReference type="ARBA" id="ARBA00022801"/>
    </source>
</evidence>
<comment type="cofactor">
    <cofactor evidence="1">
        <name>Mg(2+)</name>
        <dbReference type="ChEBI" id="CHEBI:18420"/>
    </cofactor>
</comment>
<evidence type="ECO:0000256" key="3">
    <source>
        <dbReference type="SAM" id="MobiDB-lite"/>
    </source>
</evidence>
<comment type="caution">
    <text evidence="5">The sequence shown here is derived from an EMBL/GenBank/DDBJ whole genome shotgun (WGS) entry which is preliminary data.</text>
</comment>
<evidence type="ECO:0000313" key="6">
    <source>
        <dbReference type="Proteomes" id="UP001183648"/>
    </source>
</evidence>
<dbReference type="PANTHER" id="PTHR43046">
    <property type="entry name" value="GDP-MANNOSE MANNOSYL HYDROLASE"/>
    <property type="match status" value="1"/>
</dbReference>
<keyword evidence="2" id="KW-0378">Hydrolase</keyword>
<dbReference type="PROSITE" id="PS51462">
    <property type="entry name" value="NUDIX"/>
    <property type="match status" value="1"/>
</dbReference>
<dbReference type="InterPro" id="IPR015797">
    <property type="entry name" value="NUDIX_hydrolase-like_dom_sf"/>
</dbReference>
<accession>A0ABU2BXH9</accession>
<dbReference type="Pfam" id="PF00293">
    <property type="entry name" value="NUDIX"/>
    <property type="match status" value="1"/>
</dbReference>
<feature type="domain" description="Nudix hydrolase" evidence="4">
    <location>
        <begin position="46"/>
        <end position="178"/>
    </location>
</feature>
<feature type="region of interest" description="Disordered" evidence="3">
    <location>
        <begin position="177"/>
        <end position="203"/>
    </location>
</feature>
<evidence type="ECO:0000256" key="1">
    <source>
        <dbReference type="ARBA" id="ARBA00001946"/>
    </source>
</evidence>
<proteinExistence type="predicted"/>
<sequence length="203" mass="21755">MSEGHAAALATLLAWQAPDEAQERLRSSYVEHLRTHADGHLRSCRPDHLTASVLVVSPDASQVLLTHHRRADAWFQLGGHVEPEDASLAAGAERELEEESGLGTYALDPVPVQLDRHAVPFCGDGGDHLDVRFVAVADPALPLTVTEESVDVRWWPVDGLPSEEASLHELVARARARQSSVSTSSATPAGVAAVRATDSTPSR</sequence>